<gene>
    <name evidence="1" type="ORF">FAM09_12955</name>
</gene>
<dbReference type="InterPro" id="IPR050708">
    <property type="entry name" value="T6SS_VgrG/RHS"/>
</dbReference>
<proteinExistence type="predicted"/>
<dbReference type="Proteomes" id="UP000306918">
    <property type="component" value="Unassembled WGS sequence"/>
</dbReference>
<organism evidence="1 2">
    <name type="scientific">Niastella caeni</name>
    <dbReference type="NCBI Taxonomy" id="2569763"/>
    <lineage>
        <taxon>Bacteria</taxon>
        <taxon>Pseudomonadati</taxon>
        <taxon>Bacteroidota</taxon>
        <taxon>Chitinophagia</taxon>
        <taxon>Chitinophagales</taxon>
        <taxon>Chitinophagaceae</taxon>
        <taxon>Niastella</taxon>
    </lineage>
</organism>
<name>A0A4S8HUU2_9BACT</name>
<dbReference type="EMBL" id="STFF01000003">
    <property type="protein sequence ID" value="THU39408.1"/>
    <property type="molecule type" value="Genomic_DNA"/>
</dbReference>
<dbReference type="AlphaFoldDB" id="A0A4S8HUU2"/>
<dbReference type="NCBIfam" id="TIGR03696">
    <property type="entry name" value="Rhs_assc_core"/>
    <property type="match status" value="1"/>
</dbReference>
<dbReference type="Gene3D" id="2.180.10.10">
    <property type="entry name" value="RHS repeat-associated core"/>
    <property type="match status" value="1"/>
</dbReference>
<dbReference type="RefSeq" id="WP_136577540.1">
    <property type="nucleotide sequence ID" value="NZ_STFF01000003.1"/>
</dbReference>
<comment type="caution">
    <text evidence="1">The sequence shown here is derived from an EMBL/GenBank/DDBJ whole genome shotgun (WGS) entry which is preliminary data.</text>
</comment>
<dbReference type="InterPro" id="IPR022385">
    <property type="entry name" value="Rhs_assc_core"/>
</dbReference>
<evidence type="ECO:0008006" key="3">
    <source>
        <dbReference type="Google" id="ProtNLM"/>
    </source>
</evidence>
<keyword evidence="2" id="KW-1185">Reference proteome</keyword>
<accession>A0A4S8HUU2</accession>
<evidence type="ECO:0000313" key="1">
    <source>
        <dbReference type="EMBL" id="THU39408.1"/>
    </source>
</evidence>
<protein>
    <recommendedName>
        <fullName evidence="3">RHS repeat-associated core domain-containing protein</fullName>
    </recommendedName>
</protein>
<sequence>MSVYASGNDSLNEGHLTQTELHLYGSSRVGLLRRGVDVAIDYNPADTSMPLLGTGYSLTFGRGNKLFELSNHLGNVLVTLNDKKLGVSSNNNTVDYFNSQIVSAQDYYPFGMLQPGRVFNTSGYRYGFNGKENDNEVKGEGNQQDYGMRFYDPRLGKFLSVDPLASNFPHITPYAAMNNNPLFYVDPTGAAAEDWVKHDGKMEYDSRVTDQKSAERIYGGNAKWIDPNSKDATYKASTGETITLMEGGYFTSNGVLKKSRDQAPGAPSTAFVVSSFLVGQGDFAMGQIDNGFDHVNYKSTTGKLMRIRRADGSFRSPRA</sequence>
<reference evidence="1 2" key="1">
    <citation type="submission" date="2019-04" db="EMBL/GenBank/DDBJ databases">
        <title>Niastella caeni sp. nov., isolated from activated sludge.</title>
        <authorList>
            <person name="Sheng M."/>
        </authorList>
    </citation>
    <scope>NUCLEOTIDE SEQUENCE [LARGE SCALE GENOMIC DNA]</scope>
    <source>
        <strain evidence="1 2">HX-2-15</strain>
    </source>
</reference>
<dbReference type="PANTHER" id="PTHR32305">
    <property type="match status" value="1"/>
</dbReference>
<dbReference type="OrthoDB" id="2972467at2"/>
<dbReference type="PANTHER" id="PTHR32305:SF15">
    <property type="entry name" value="PROTEIN RHSA-RELATED"/>
    <property type="match status" value="1"/>
</dbReference>
<evidence type="ECO:0000313" key="2">
    <source>
        <dbReference type="Proteomes" id="UP000306918"/>
    </source>
</evidence>